<name>A0A413SHW3_9FIRM</name>
<evidence type="ECO:0000313" key="3">
    <source>
        <dbReference type="Proteomes" id="UP000285642"/>
    </source>
</evidence>
<protein>
    <recommendedName>
        <fullName evidence="4">DUF1444 family protein</fullName>
    </recommendedName>
</protein>
<proteinExistence type="predicted"/>
<dbReference type="InterPro" id="IPR043743">
    <property type="entry name" value="DUF5688"/>
</dbReference>
<dbReference type="AlphaFoldDB" id="A0A413SHW3"/>
<reference evidence="2 3" key="1">
    <citation type="submission" date="2018-08" db="EMBL/GenBank/DDBJ databases">
        <title>A genome reference for cultivated species of the human gut microbiota.</title>
        <authorList>
            <person name="Zou Y."/>
            <person name="Xue W."/>
            <person name="Luo G."/>
        </authorList>
    </citation>
    <scope>NUCLEOTIDE SEQUENCE [LARGE SCALE GENOMIC DNA]</scope>
    <source>
        <strain evidence="2 3">AM42-8</strain>
    </source>
</reference>
<evidence type="ECO:0008006" key="4">
    <source>
        <dbReference type="Google" id="ProtNLM"/>
    </source>
</evidence>
<organism evidence="2 3">
    <name type="scientific">Dorea formicigenerans</name>
    <dbReference type="NCBI Taxonomy" id="39486"/>
    <lineage>
        <taxon>Bacteria</taxon>
        <taxon>Bacillati</taxon>
        <taxon>Bacillota</taxon>
        <taxon>Clostridia</taxon>
        <taxon>Lachnospirales</taxon>
        <taxon>Lachnospiraceae</taxon>
        <taxon>Dorea</taxon>
    </lineage>
</organism>
<comment type="caution">
    <text evidence="2">The sequence shown here is derived from an EMBL/GenBank/DDBJ whole genome shotgun (WGS) entry which is preliminary data.</text>
</comment>
<dbReference type="EMBL" id="QSFS01000016">
    <property type="protein sequence ID" value="RHA67070.1"/>
    <property type="molecule type" value="Genomic_DNA"/>
</dbReference>
<accession>A0A413SHW3</accession>
<dbReference type="Pfam" id="PF18941">
    <property type="entry name" value="DUF5688"/>
    <property type="match status" value="1"/>
</dbReference>
<feature type="region of interest" description="Disordered" evidence="1">
    <location>
        <begin position="304"/>
        <end position="324"/>
    </location>
</feature>
<dbReference type="Proteomes" id="UP000285642">
    <property type="component" value="Unassembled WGS sequence"/>
</dbReference>
<evidence type="ECO:0000313" key="2">
    <source>
        <dbReference type="EMBL" id="RHA67070.1"/>
    </source>
</evidence>
<dbReference type="RefSeq" id="WP_118364949.1">
    <property type="nucleotide sequence ID" value="NZ_QSFS01000016.1"/>
</dbReference>
<sequence length="324" mass="37454">MIAEKVFAEGVAKDIRNYLPPEYENAEFQVVQKNKNNGVQLIGVQVNLPGKDLSPIIYVEQFFDEIRQGEPVEQVMNRFARCIEQSSRAPFMNSDIDLMNYDSLKEHLAIKIVNTKANQKMLQEMPHENIEDLSAICYVNFPVDSREGKATMQVRNEHLNIWNIDEKELFQQARVNKQLVNTPILGSMDEMMLNAFFGERHLKNILDVDTTEFGHSLHGTAYVLTNVETYYGASMITQPEVINKLEQLFPEGFYVIPSSVHEVLIVPNNGEMDPKRLGEMVREVNRAEVEREEVLSDRVYSYDKDKHQIRQEPDSIQKAKEMER</sequence>
<evidence type="ECO:0000256" key="1">
    <source>
        <dbReference type="SAM" id="MobiDB-lite"/>
    </source>
</evidence>
<gene>
    <name evidence="2" type="ORF">DW924_13200</name>
</gene>